<keyword evidence="1" id="KW-0378">Hydrolase</keyword>
<dbReference type="GO" id="GO:0004519">
    <property type="term" value="F:endonuclease activity"/>
    <property type="evidence" value="ECO:0007669"/>
    <property type="project" value="UniProtKB-KW"/>
</dbReference>
<organism evidence="1">
    <name type="scientific">Siphoviridae sp. ctAjZ17</name>
    <dbReference type="NCBI Taxonomy" id="2827797"/>
    <lineage>
        <taxon>Viruses</taxon>
        <taxon>Duplodnaviria</taxon>
        <taxon>Heunggongvirae</taxon>
        <taxon>Uroviricota</taxon>
        <taxon>Caudoviricetes</taxon>
    </lineage>
</organism>
<sequence>MIYKRCSRCGGRVPAGTTCLCRKNNIREYAKPTGIKKEYHTQRWKNLRQFVLNSYDGLDIYMMYKHNRIVEADTVHHIELSQDRPDLFYSDSNLIPVSRAGHKEVHARYEREGKTVVQEELRDFQMRFKTIGG</sequence>
<protein>
    <submittedName>
        <fullName evidence="1">HNH endonuclease bacteriophage, HNH Endonuclease, DNA.52A</fullName>
    </submittedName>
</protein>
<reference evidence="1" key="1">
    <citation type="journal article" date="2021" name="Proc. Natl. Acad. Sci. U.S.A.">
        <title>A Catalog of Tens of Thousands of Viruses from Human Metagenomes Reveals Hidden Associations with Chronic Diseases.</title>
        <authorList>
            <person name="Tisza M.J."/>
            <person name="Buck C.B."/>
        </authorList>
    </citation>
    <scope>NUCLEOTIDE SEQUENCE</scope>
    <source>
        <strain evidence="1">CtAjZ17</strain>
    </source>
</reference>
<proteinExistence type="predicted"/>
<evidence type="ECO:0000313" key="1">
    <source>
        <dbReference type="EMBL" id="DAF52572.1"/>
    </source>
</evidence>
<accession>A0A8S5SNC4</accession>
<name>A0A8S5SNC4_9CAUD</name>
<keyword evidence="1" id="KW-0255">Endonuclease</keyword>
<keyword evidence="1" id="KW-0540">Nuclease</keyword>
<dbReference type="EMBL" id="BK032639">
    <property type="protein sequence ID" value="DAF52572.1"/>
    <property type="molecule type" value="Genomic_DNA"/>
</dbReference>